<evidence type="ECO:0000256" key="2">
    <source>
        <dbReference type="ARBA" id="ARBA00022737"/>
    </source>
</evidence>
<feature type="coiled-coil region" evidence="11">
    <location>
        <begin position="840"/>
        <end position="988"/>
    </location>
</feature>
<dbReference type="GO" id="GO:0030048">
    <property type="term" value="P:actin filament-based movement"/>
    <property type="evidence" value="ECO:0007669"/>
    <property type="project" value="UniProtKB-ARBA"/>
</dbReference>
<dbReference type="InterPro" id="IPR004009">
    <property type="entry name" value="SH3_Myosin"/>
</dbReference>
<dbReference type="Gene3D" id="1.20.5.190">
    <property type="match status" value="2"/>
</dbReference>
<dbReference type="GO" id="GO:0005524">
    <property type="term" value="F:ATP binding"/>
    <property type="evidence" value="ECO:0007669"/>
    <property type="project" value="UniProtKB-UniRule"/>
</dbReference>
<keyword evidence="5" id="KW-0112">Calmodulin-binding</keyword>
<evidence type="ECO:0000256" key="8">
    <source>
        <dbReference type="ARBA" id="ARBA00023175"/>
    </source>
</evidence>
<evidence type="ECO:0000256" key="9">
    <source>
        <dbReference type="ARBA" id="ARBA00023203"/>
    </source>
</evidence>
<keyword evidence="8 10" id="KW-0505">Motor protein</keyword>
<feature type="domain" description="Myosin motor" evidence="14">
    <location>
        <begin position="62"/>
        <end position="732"/>
    </location>
</feature>
<dbReference type="Gene3D" id="3.30.70.1590">
    <property type="match status" value="1"/>
</dbReference>
<evidence type="ECO:0000259" key="13">
    <source>
        <dbReference type="PROSITE" id="PS51126"/>
    </source>
</evidence>
<evidence type="ECO:0000313" key="17">
    <source>
        <dbReference type="Proteomes" id="UP000593564"/>
    </source>
</evidence>
<dbReference type="GO" id="GO:0016459">
    <property type="term" value="C:myosin complex"/>
    <property type="evidence" value="ECO:0007669"/>
    <property type="project" value="UniProtKB-KW"/>
</dbReference>
<organism evidence="16 17">
    <name type="scientific">Camellia sinensis</name>
    <name type="common">Tea plant</name>
    <name type="synonym">Thea sinensis</name>
    <dbReference type="NCBI Taxonomy" id="4442"/>
    <lineage>
        <taxon>Eukaryota</taxon>
        <taxon>Viridiplantae</taxon>
        <taxon>Streptophyta</taxon>
        <taxon>Embryophyta</taxon>
        <taxon>Tracheophyta</taxon>
        <taxon>Spermatophyta</taxon>
        <taxon>Magnoliopsida</taxon>
        <taxon>eudicotyledons</taxon>
        <taxon>Gunneridae</taxon>
        <taxon>Pentapetalae</taxon>
        <taxon>asterids</taxon>
        <taxon>Ericales</taxon>
        <taxon>Theaceae</taxon>
        <taxon>Camellia</taxon>
    </lineage>
</organism>
<dbReference type="GO" id="GO:0000146">
    <property type="term" value="F:microfilament motor activity"/>
    <property type="evidence" value="ECO:0007669"/>
    <property type="project" value="TreeGrafter"/>
</dbReference>
<evidence type="ECO:0000256" key="12">
    <source>
        <dbReference type="SAM" id="MobiDB-lite"/>
    </source>
</evidence>
<evidence type="ECO:0000256" key="6">
    <source>
        <dbReference type="ARBA" id="ARBA00023054"/>
    </source>
</evidence>
<dbReference type="InterPro" id="IPR001609">
    <property type="entry name" value="Myosin_head_motor_dom-like"/>
</dbReference>
<dbReference type="FunFam" id="1.20.58.530:FF:000002">
    <property type="entry name" value="Class V myosin"/>
    <property type="match status" value="1"/>
</dbReference>
<dbReference type="Gene3D" id="3.40.850.10">
    <property type="entry name" value="Kinesin motor domain"/>
    <property type="match status" value="1"/>
</dbReference>
<dbReference type="PANTHER" id="PTHR13140:SF792">
    <property type="entry name" value="MYOSIN-9"/>
    <property type="match status" value="1"/>
</dbReference>
<evidence type="ECO:0000313" key="16">
    <source>
        <dbReference type="EMBL" id="KAF5948141.1"/>
    </source>
</evidence>
<dbReference type="Gene3D" id="1.20.120.720">
    <property type="entry name" value="Myosin VI head, motor domain, U50 subdomain"/>
    <property type="match status" value="1"/>
</dbReference>
<evidence type="ECO:0000259" key="15">
    <source>
        <dbReference type="PROSITE" id="PS51844"/>
    </source>
</evidence>
<dbReference type="PANTHER" id="PTHR13140">
    <property type="entry name" value="MYOSIN"/>
    <property type="match status" value="1"/>
</dbReference>
<dbReference type="PROSITE" id="PS51456">
    <property type="entry name" value="MYOSIN_MOTOR"/>
    <property type="match status" value="1"/>
</dbReference>
<dbReference type="PROSITE" id="PS51844">
    <property type="entry name" value="SH3_LIKE"/>
    <property type="match status" value="1"/>
</dbReference>
<reference evidence="16 17" key="2">
    <citation type="submission" date="2020-07" db="EMBL/GenBank/DDBJ databases">
        <title>Genome assembly of wild tea tree DASZ reveals pedigree and selection history of tea varieties.</title>
        <authorList>
            <person name="Zhang W."/>
        </authorList>
    </citation>
    <scope>NUCLEOTIDE SEQUENCE [LARGE SCALE GENOMIC DNA]</scope>
    <source>
        <strain evidence="17">cv. G240</strain>
        <tissue evidence="16">Leaf</tissue>
    </source>
</reference>
<keyword evidence="3 10" id="KW-0547">Nucleotide-binding</keyword>
<evidence type="ECO:0000256" key="7">
    <source>
        <dbReference type="ARBA" id="ARBA00023123"/>
    </source>
</evidence>
<dbReference type="GO" id="GO:0016020">
    <property type="term" value="C:membrane"/>
    <property type="evidence" value="ECO:0007669"/>
    <property type="project" value="TreeGrafter"/>
</dbReference>
<evidence type="ECO:0000259" key="14">
    <source>
        <dbReference type="PROSITE" id="PS51456"/>
    </source>
</evidence>
<dbReference type="FunFam" id="1.10.10.820:FF:000001">
    <property type="entry name" value="Myosin heavy chain"/>
    <property type="match status" value="1"/>
</dbReference>
<evidence type="ECO:0000256" key="11">
    <source>
        <dbReference type="SAM" id="Coils"/>
    </source>
</evidence>
<dbReference type="SMART" id="SM00015">
    <property type="entry name" value="IQ"/>
    <property type="match status" value="4"/>
</dbReference>
<sequence>MGTPVNIIVGSHVWVEDLVEAWIDGQVVKINTAEAEIEIANGKKIVAKLSKLYPKDTEAPAAGVDDMTKLSYLHEPGVLQNLKTRYELNEIYTYTGNILIAINPFQRLPHIYDAHMMQQYKGTPFGELSPHVFAVADVAYRAMINEKKSNSILVSGESGAGKTETTKMLMRYLAFLGGRKVTEGRTVEQQVLESNPVLEAFGNAKTVRNNNSSRFGKFVEIQFDKHGRISGAAIRTYLLERSRVCQISDPERNYHCFYLLCAAPQEEIEKYKLGNPKKFHYLNQSSCHELVGVSDAHDYLATRRAMDIVGISQKEQEAIFRVVAAILHIGNIDFAKGKDIDSSVPKDDKSKFHLKTTAELLMCDPVALEDALCKRVMVTPEEVIKRSLDPLSAAVSRDGFAKTIYSRLFDWLVDKINVSIGQDPNSKSLIGVLDIYGFESFKHNSFEQFCINFTNEKLQQHFNQHVFKMEQEEYTKEAIDWSYIEFVDNQDVLDLIEKKPGGIVALLDEACMFPKSTHETFSNKLYQTFKSHKRFVKPKLSRTDFTISHYAGEVQYQSDQFLDKNKDYVVAEHQELLSASKCPFVAGLLPPIREENTKSSKFSSIGSRFKLQLQQLMETLNATEPHYIRCVKPNNLLKPAVFENANVMQQLRCGGVLEAIRISCAGYPTRRPFFEFVNRFGLLAPEVLAGNYDEKAACRKILEKKGLKGFQIGKTKVFLRAGQMAELDARRAEVLINAAKAIQRRIRTHSIRKQFLTLREAAIYTQSVWRGRLACKLYESMRRKAAAVRIQKHVRRYQARKAYRRLQVSVLVLQTGLRAMDAHKKFRFRKQTKAATIIQAARETGALKEAKDKLEKHVEELTWRLQLEKRLRTDLEEAKTQEIAKLQNSLQVMQSKIDETNALLVKEREAARKAIEEAPPVIKETQVFVEDTKKVELLTAEVNNLKALLQSEKQNSDELGKKYSESHETRLEEKLTNIESENKVLRQQAVSMAPNKILSGRSRSILQRGGESGHLFVDTKTTLDLHSPSLNQRDLSEVDDKPQKSLNEKQQENQELLIRCIGQHLGFAGNRPIAACIIYKCLLQWRSFEVERTSVFDRIIQTIGHAIEDNNDILAYWLSNSSTLLLLLQRTLKASGAAGMAPQRRRSSSATLFGRMTQSFRGTPQGVNLSFVNGGLTGGAETLHQVEAKYPALLFKQQLTAFVEKIYGMIRDNLKKEISPLLGLCIQVIHQKPKKTLDEISHYLCPVLSIQQLYRISTMYWDDKYGTHSVSSDVISSMRVLMTEDSNNAVSNSFLLDDDSRSVTFSHVVILSAGPFGSI</sequence>
<evidence type="ECO:0000256" key="1">
    <source>
        <dbReference type="ARBA" id="ARBA00008049"/>
    </source>
</evidence>
<feature type="compositionally biased region" description="Basic and acidic residues" evidence="12">
    <location>
        <begin position="1034"/>
        <end position="1049"/>
    </location>
</feature>
<evidence type="ECO:0000256" key="10">
    <source>
        <dbReference type="PROSITE-ProRule" id="PRU00782"/>
    </source>
</evidence>
<feature type="domain" description="Myosin N-terminal SH3-like" evidence="15">
    <location>
        <begin position="8"/>
        <end position="57"/>
    </location>
</feature>
<feature type="region of interest" description="Actin-binding" evidence="10">
    <location>
        <begin position="613"/>
        <end position="635"/>
    </location>
</feature>
<feature type="binding site" evidence="10">
    <location>
        <begin position="156"/>
        <end position="163"/>
    </location>
    <ligand>
        <name>ATP</name>
        <dbReference type="ChEBI" id="CHEBI:30616"/>
    </ligand>
</feature>
<feature type="domain" description="Dilute" evidence="13">
    <location>
        <begin position="1097"/>
        <end position="1319"/>
    </location>
</feature>
<evidence type="ECO:0000256" key="3">
    <source>
        <dbReference type="ARBA" id="ARBA00022741"/>
    </source>
</evidence>
<dbReference type="Pfam" id="PF00063">
    <property type="entry name" value="Myosin_head"/>
    <property type="match status" value="1"/>
</dbReference>
<dbReference type="PROSITE" id="PS50096">
    <property type="entry name" value="IQ"/>
    <property type="match status" value="2"/>
</dbReference>
<dbReference type="InterPro" id="IPR036018">
    <property type="entry name" value="MYSc_Myo11"/>
</dbReference>
<evidence type="ECO:0000256" key="5">
    <source>
        <dbReference type="ARBA" id="ARBA00022860"/>
    </source>
</evidence>
<keyword evidence="4 10" id="KW-0067">ATP-binding</keyword>
<dbReference type="FunFam" id="1.20.5.190:FF:000001">
    <property type="entry name" value="unconventional myosin-Va"/>
    <property type="match status" value="2"/>
</dbReference>
<dbReference type="SMART" id="SM00242">
    <property type="entry name" value="MYSc"/>
    <property type="match status" value="1"/>
</dbReference>
<dbReference type="EMBL" id="JACBKZ010000006">
    <property type="protein sequence ID" value="KAF5948141.1"/>
    <property type="molecule type" value="Genomic_DNA"/>
</dbReference>
<dbReference type="Gene3D" id="1.10.10.820">
    <property type="match status" value="1"/>
</dbReference>
<dbReference type="SUPFAM" id="SSF52540">
    <property type="entry name" value="P-loop containing nucleoside triphosphate hydrolases"/>
    <property type="match status" value="1"/>
</dbReference>
<keyword evidence="17" id="KW-1185">Reference proteome</keyword>
<dbReference type="GO" id="GO:0005516">
    <property type="term" value="F:calmodulin binding"/>
    <property type="evidence" value="ECO:0007669"/>
    <property type="project" value="UniProtKB-KW"/>
</dbReference>
<protein>
    <recommendedName>
        <fullName evidence="18">Myosin motor domain-containing protein</fullName>
    </recommendedName>
</protein>
<dbReference type="InterPro" id="IPR027417">
    <property type="entry name" value="P-loop_NTPase"/>
</dbReference>
<dbReference type="Pfam" id="PF00612">
    <property type="entry name" value="IQ"/>
    <property type="match status" value="2"/>
</dbReference>
<comment type="similarity">
    <text evidence="1">Belongs to the TRAFAC class myosin-kinesin ATPase superfamily. Myosin family. Plant myosin class XI subfamily.</text>
</comment>
<accession>A0A7J7H7C2</accession>
<dbReference type="InterPro" id="IPR000048">
    <property type="entry name" value="IQ_motif_EF-hand-BS"/>
</dbReference>
<dbReference type="GO" id="GO:0005737">
    <property type="term" value="C:cytoplasm"/>
    <property type="evidence" value="ECO:0007669"/>
    <property type="project" value="TreeGrafter"/>
</dbReference>
<keyword evidence="6 11" id="KW-0175">Coiled coil</keyword>
<keyword evidence="7 10" id="KW-0518">Myosin</keyword>
<gene>
    <name evidence="16" type="ORF">HYC85_014098</name>
</gene>
<name>A0A7J7H7C2_CAMSI</name>
<dbReference type="PROSITE" id="PS51126">
    <property type="entry name" value="DILUTE"/>
    <property type="match status" value="1"/>
</dbReference>
<dbReference type="Proteomes" id="UP000593564">
    <property type="component" value="Unassembled WGS sequence"/>
</dbReference>
<dbReference type="PRINTS" id="PR00193">
    <property type="entry name" value="MYOSINHEAVY"/>
</dbReference>
<evidence type="ECO:0000256" key="4">
    <source>
        <dbReference type="ARBA" id="ARBA00022840"/>
    </source>
</evidence>
<dbReference type="Gene3D" id="1.20.58.530">
    <property type="match status" value="1"/>
</dbReference>
<evidence type="ECO:0008006" key="18">
    <source>
        <dbReference type="Google" id="ProtNLM"/>
    </source>
</evidence>
<reference evidence="17" key="1">
    <citation type="journal article" date="2020" name="Nat. Commun.">
        <title>Genome assembly of wild tea tree DASZ reveals pedigree and selection history of tea varieties.</title>
        <authorList>
            <person name="Zhang W."/>
            <person name="Zhang Y."/>
            <person name="Qiu H."/>
            <person name="Guo Y."/>
            <person name="Wan H."/>
            <person name="Zhang X."/>
            <person name="Scossa F."/>
            <person name="Alseekh S."/>
            <person name="Zhang Q."/>
            <person name="Wang P."/>
            <person name="Xu L."/>
            <person name="Schmidt M.H."/>
            <person name="Jia X."/>
            <person name="Li D."/>
            <person name="Zhu A."/>
            <person name="Guo F."/>
            <person name="Chen W."/>
            <person name="Ni D."/>
            <person name="Usadel B."/>
            <person name="Fernie A.R."/>
            <person name="Wen W."/>
        </authorList>
    </citation>
    <scope>NUCLEOTIDE SEQUENCE [LARGE SCALE GENOMIC DNA]</scope>
    <source>
        <strain evidence="17">cv. G240</strain>
    </source>
</reference>
<proteinExistence type="inferred from homology"/>
<dbReference type="Pfam" id="PF02736">
    <property type="entry name" value="Myosin_N"/>
    <property type="match status" value="1"/>
</dbReference>
<dbReference type="GO" id="GO:0051015">
    <property type="term" value="F:actin filament binding"/>
    <property type="evidence" value="ECO:0007669"/>
    <property type="project" value="TreeGrafter"/>
</dbReference>
<dbReference type="InterPro" id="IPR036961">
    <property type="entry name" value="Kinesin_motor_dom_sf"/>
</dbReference>
<comment type="caution">
    <text evidence="16">The sequence shown here is derived from an EMBL/GenBank/DDBJ whole genome shotgun (WGS) entry which is preliminary data.</text>
</comment>
<dbReference type="FunFam" id="1.20.120.720:FF:000011">
    <property type="entry name" value="Myosin 2"/>
    <property type="match status" value="1"/>
</dbReference>
<keyword evidence="9 10" id="KW-0009">Actin-binding</keyword>
<dbReference type="CDD" id="cd01384">
    <property type="entry name" value="MYSc_Myo11"/>
    <property type="match status" value="1"/>
</dbReference>
<dbReference type="InterPro" id="IPR002710">
    <property type="entry name" value="Dilute_dom"/>
</dbReference>
<dbReference type="GO" id="GO:0007015">
    <property type="term" value="P:actin filament organization"/>
    <property type="evidence" value="ECO:0007669"/>
    <property type="project" value="TreeGrafter"/>
</dbReference>
<keyword evidence="2" id="KW-0677">Repeat</keyword>
<feature type="region of interest" description="Disordered" evidence="12">
    <location>
        <begin position="1027"/>
        <end position="1049"/>
    </location>
</feature>